<reference evidence="2" key="1">
    <citation type="submission" date="2014-03" db="EMBL/GenBank/DDBJ databases">
        <authorList>
            <person name="Genoscope - CEA"/>
        </authorList>
    </citation>
    <scope>NUCLEOTIDE SEQUENCE [LARGE SCALE GENOMIC DNA]</scope>
    <source>
        <strain evidence="2">CF27</strain>
    </source>
</reference>
<keyword evidence="1" id="KW-0812">Transmembrane</keyword>
<proteinExistence type="predicted"/>
<dbReference type="Proteomes" id="UP000193925">
    <property type="component" value="Chromosome AFERRI"/>
</dbReference>
<dbReference type="EMBL" id="LT841305">
    <property type="protein sequence ID" value="SMH66797.1"/>
    <property type="molecule type" value="Genomic_DNA"/>
</dbReference>
<keyword evidence="1" id="KW-0472">Membrane</keyword>
<gene>
    <name evidence="2" type="ORF">AFERRI_100030</name>
    <name evidence="3" type="ORF">AFERRI_40146</name>
</gene>
<name>A0A060UJB3_9PROT</name>
<sequence length="60" mass="6366">MYLPGIHKNMPLVHRNCPVLGVGMNQYGETAMAIVIVACIIAGSSFYAGIRGKLASFGII</sequence>
<evidence type="ECO:0000313" key="2">
    <source>
        <dbReference type="EMBL" id="CDQ08595.1"/>
    </source>
</evidence>
<dbReference type="AlphaFoldDB" id="A0A060UJB3"/>
<organism evidence="2">
    <name type="scientific">Acidithiobacillus ferrivorans</name>
    <dbReference type="NCBI Taxonomy" id="160808"/>
    <lineage>
        <taxon>Bacteria</taxon>
        <taxon>Pseudomonadati</taxon>
        <taxon>Pseudomonadota</taxon>
        <taxon>Acidithiobacillia</taxon>
        <taxon>Acidithiobacillales</taxon>
        <taxon>Acidithiobacillaceae</taxon>
        <taxon>Acidithiobacillus</taxon>
    </lineage>
</organism>
<accession>A0A060UJB3</accession>
<reference evidence="3 4" key="3">
    <citation type="submission" date="2017-03" db="EMBL/GenBank/DDBJ databases">
        <authorList>
            <person name="Regsiter A."/>
            <person name="William W."/>
        </authorList>
    </citation>
    <scope>NUCLEOTIDE SEQUENCE [LARGE SCALE GENOMIC DNA]</scope>
    <source>
        <strain evidence="3">PRJEB5721</strain>
    </source>
</reference>
<evidence type="ECO:0000313" key="4">
    <source>
        <dbReference type="Proteomes" id="UP000193925"/>
    </source>
</evidence>
<protein>
    <submittedName>
        <fullName evidence="2">Uncharacterized protein</fullName>
    </submittedName>
</protein>
<dbReference type="EMBL" id="CCCS020000002">
    <property type="protein sequence ID" value="CDQ08595.1"/>
    <property type="molecule type" value="Genomic_DNA"/>
</dbReference>
<reference evidence="2" key="2">
    <citation type="submission" date="2014-07" db="EMBL/GenBank/DDBJ databases">
        <title>Initial genome analysis of the psychrotolerant acidophile Acidithiobacillus ferrivorans CF27: insights into iron and sulfur oxidation pathways and into biofilm formation.</title>
        <authorList>
            <person name="Talla E."/>
            <person name="Hedrich S."/>
            <person name="Mangenot S."/>
            <person name="Ji B."/>
            <person name="Johnson D.B."/>
            <person name="Barbe V."/>
            <person name="Bonnefoy V."/>
        </authorList>
    </citation>
    <scope>NUCLEOTIDE SEQUENCE [LARGE SCALE GENOMIC DNA]</scope>
    <source>
        <strain evidence="2">CF27</strain>
    </source>
</reference>
<keyword evidence="1" id="KW-1133">Transmembrane helix</keyword>
<evidence type="ECO:0000256" key="1">
    <source>
        <dbReference type="SAM" id="Phobius"/>
    </source>
</evidence>
<evidence type="ECO:0000313" key="3">
    <source>
        <dbReference type="EMBL" id="SMH66797.1"/>
    </source>
</evidence>
<feature type="transmembrane region" description="Helical" evidence="1">
    <location>
        <begin position="30"/>
        <end position="50"/>
    </location>
</feature>
<keyword evidence="4" id="KW-1185">Reference proteome</keyword>